<feature type="domain" description="Reverse transcriptase" evidence="2">
    <location>
        <begin position="416"/>
        <end position="640"/>
    </location>
</feature>
<proteinExistence type="predicted"/>
<dbReference type="EMBL" id="JARYMX010000001">
    <property type="protein sequence ID" value="KAJ9564749.1"/>
    <property type="molecule type" value="Genomic_DNA"/>
</dbReference>
<protein>
    <recommendedName>
        <fullName evidence="2">Reverse transcriptase domain-containing protein</fullName>
    </recommendedName>
</protein>
<comment type="caution">
    <text evidence="3">The sequence shown here is derived from an EMBL/GenBank/DDBJ whole genome shotgun (WGS) entry which is preliminary data.</text>
</comment>
<evidence type="ECO:0000259" key="2">
    <source>
        <dbReference type="PROSITE" id="PS50878"/>
    </source>
</evidence>
<gene>
    <name evidence="3" type="ORF">OSB04_000715</name>
</gene>
<dbReference type="PANTHER" id="PTHR33116:SF79">
    <property type="entry name" value="REVERSE TRANSCRIPTASE DOMAIN, ZINC FINGER, CCHC-TYPE-RELATED"/>
    <property type="match status" value="1"/>
</dbReference>
<dbReference type="AlphaFoldDB" id="A0AA38TPV3"/>
<dbReference type="Pfam" id="PF00078">
    <property type="entry name" value="RVT_1"/>
    <property type="match status" value="1"/>
</dbReference>
<dbReference type="InterPro" id="IPR043502">
    <property type="entry name" value="DNA/RNA_pol_sf"/>
</dbReference>
<dbReference type="Pfam" id="PF13966">
    <property type="entry name" value="zf-RVT"/>
    <property type="match status" value="1"/>
</dbReference>
<evidence type="ECO:0000313" key="4">
    <source>
        <dbReference type="Proteomes" id="UP001172457"/>
    </source>
</evidence>
<dbReference type="Proteomes" id="UP001172457">
    <property type="component" value="Chromosome 1"/>
</dbReference>
<evidence type="ECO:0000256" key="1">
    <source>
        <dbReference type="SAM" id="MobiDB-lite"/>
    </source>
</evidence>
<dbReference type="CDD" id="cd01650">
    <property type="entry name" value="RT_nLTR_like"/>
    <property type="match status" value="1"/>
</dbReference>
<keyword evidence="4" id="KW-1185">Reference proteome</keyword>
<dbReference type="InterPro" id="IPR026960">
    <property type="entry name" value="RVT-Znf"/>
</dbReference>
<name>A0AA38TPV3_9ASTR</name>
<reference evidence="3" key="1">
    <citation type="submission" date="2023-03" db="EMBL/GenBank/DDBJ databases">
        <title>Chromosome-scale reference genome and RAD-based genetic map of yellow starthistle (Centaurea solstitialis) reveal putative structural variation and QTLs associated with invader traits.</title>
        <authorList>
            <person name="Reatini B."/>
            <person name="Cang F.A."/>
            <person name="Jiang Q."/>
            <person name="Mckibben M.T.W."/>
            <person name="Barker M.S."/>
            <person name="Rieseberg L.H."/>
            <person name="Dlugosch K.M."/>
        </authorList>
    </citation>
    <scope>NUCLEOTIDE SEQUENCE</scope>
    <source>
        <strain evidence="3">CAN-66</strain>
        <tissue evidence="3">Leaf</tissue>
    </source>
</reference>
<dbReference type="InterPro" id="IPR000477">
    <property type="entry name" value="RT_dom"/>
</dbReference>
<accession>A0AA38TPV3</accession>
<dbReference type="PROSITE" id="PS50878">
    <property type="entry name" value="RT_POL"/>
    <property type="match status" value="1"/>
</dbReference>
<sequence>MKSLFSGDRCKAARGRNQTNGPSLKVGDVTGDSFVVDKEGEGISNEDNDIQSSNQRNWRIALEDSIYHSNSELHETSKSGPESFDEFGALLGFRRTELDGNVEKVLSKENVVGSRDVGPKEVTFKQGWMSYDIEQPAITEFRLQITSMLFLSSAKSSTLLMVGTSPGRMPMVPRPTNSTGFFFLGVFFNVWPNISSMALSRVYSDHCPILLDNGGPDFGPIPFKCRERAQGRIKDISDLKDKLSSIDEFAERNGLSDVARCERGATFEKIKELETLEHEDLRQKSKVRWVLEGDENSRFFHGIIKGRKRQNHMHGLLANGIWETDPARIKKCVHDFFAEKFSDLRSGKATFRSSILRKISKDHNLMLQAHFSDDEIKKAVWSVESDKTPGPDGYSFGFLKHFWEIIGPDFSAAVKCFKRMATLKFGGNESFISLLPKTKDPLRLHEYRPIHLMGCLSKTISKVLAERLKIVMDSIISPEQTAFVSGKNITDGSLMVNEIIAWAKRVHKSIFLFKIEKGVRQGDRLSPYLFIIAIEGLIAAIKEAAHKRLFKGITHPNNEPTISSLHYADDAIFLGVWNEGNIKNLMKILRWFHLASGLKINWSKSTLMGVKVLSPDLSCVAADHGVREGKIPFNYLGFPIGASMSKMTSWNPLIEKFCCKILTWKSHSLSFGGKITLCKSVLGSLGVFLFSLYKAPTGVLRKLESLRMNFFWGSDETKKKIKWVAWDKVINGREKGGLGIGSLKALNVALLSKWWWRFRTEYGLLWRKVIEALYGNNGALGKDSSTHGSSGVWGKIAAFYQDTERVNIPLDSLFAKVIGNGRKTKFWTDLWCSNKPFQGIFPRLAALDADRGCFVVERWIWGLSNNGIYTVASLRNAFDDMALRRCGPPTTWNKIVPGKVRVLNWRIGIDRLPTKVNLEKRGVLLDDTSCPVCKGDPETREHVFINCNKTQEVRRMIRG</sequence>
<dbReference type="SUPFAM" id="SSF56672">
    <property type="entry name" value="DNA/RNA polymerases"/>
    <property type="match status" value="1"/>
</dbReference>
<evidence type="ECO:0000313" key="3">
    <source>
        <dbReference type="EMBL" id="KAJ9564749.1"/>
    </source>
</evidence>
<feature type="region of interest" description="Disordered" evidence="1">
    <location>
        <begin position="1"/>
        <end position="31"/>
    </location>
</feature>
<dbReference type="PANTHER" id="PTHR33116">
    <property type="entry name" value="REVERSE TRANSCRIPTASE ZINC-BINDING DOMAIN-CONTAINING PROTEIN-RELATED-RELATED"/>
    <property type="match status" value="1"/>
</dbReference>
<organism evidence="3 4">
    <name type="scientific">Centaurea solstitialis</name>
    <name type="common">yellow star-thistle</name>
    <dbReference type="NCBI Taxonomy" id="347529"/>
    <lineage>
        <taxon>Eukaryota</taxon>
        <taxon>Viridiplantae</taxon>
        <taxon>Streptophyta</taxon>
        <taxon>Embryophyta</taxon>
        <taxon>Tracheophyta</taxon>
        <taxon>Spermatophyta</taxon>
        <taxon>Magnoliopsida</taxon>
        <taxon>eudicotyledons</taxon>
        <taxon>Gunneridae</taxon>
        <taxon>Pentapetalae</taxon>
        <taxon>asterids</taxon>
        <taxon>campanulids</taxon>
        <taxon>Asterales</taxon>
        <taxon>Asteraceae</taxon>
        <taxon>Carduoideae</taxon>
        <taxon>Cardueae</taxon>
        <taxon>Centaureinae</taxon>
        <taxon>Centaurea</taxon>
    </lineage>
</organism>